<evidence type="ECO:0000256" key="1">
    <source>
        <dbReference type="SAM" id="Phobius"/>
    </source>
</evidence>
<dbReference type="InterPro" id="IPR032623">
    <property type="entry name" value="FecR_N"/>
</dbReference>
<reference evidence="4 5" key="1">
    <citation type="submission" date="2020-07" db="EMBL/GenBank/DDBJ databases">
        <title>Luteimonas sp. SJ-92.</title>
        <authorList>
            <person name="Huang X.-X."/>
            <person name="Xu L."/>
            <person name="Sun J.-Q."/>
        </authorList>
    </citation>
    <scope>NUCLEOTIDE SEQUENCE [LARGE SCALE GENOMIC DNA]</scope>
    <source>
        <strain evidence="4 5">SJ-92</strain>
    </source>
</reference>
<organism evidence="4 5">
    <name type="scientific">Luteimonas salinisoli</name>
    <dbReference type="NCBI Taxonomy" id="2752307"/>
    <lineage>
        <taxon>Bacteria</taxon>
        <taxon>Pseudomonadati</taxon>
        <taxon>Pseudomonadota</taxon>
        <taxon>Gammaproteobacteria</taxon>
        <taxon>Lysobacterales</taxon>
        <taxon>Lysobacteraceae</taxon>
        <taxon>Luteimonas</taxon>
    </lineage>
</organism>
<keyword evidence="1" id="KW-0472">Membrane</keyword>
<dbReference type="EMBL" id="JACCKA010000094">
    <property type="protein sequence ID" value="NZA28614.1"/>
    <property type="molecule type" value="Genomic_DNA"/>
</dbReference>
<accession>A0A853JIQ2</accession>
<dbReference type="InterPro" id="IPR006860">
    <property type="entry name" value="FecR"/>
</dbReference>
<feature type="domain" description="FecR protein" evidence="2">
    <location>
        <begin position="110"/>
        <end position="200"/>
    </location>
</feature>
<dbReference type="GO" id="GO:0016989">
    <property type="term" value="F:sigma factor antagonist activity"/>
    <property type="evidence" value="ECO:0007669"/>
    <property type="project" value="TreeGrafter"/>
</dbReference>
<feature type="domain" description="FecR N-terminal" evidence="3">
    <location>
        <begin position="14"/>
        <end position="54"/>
    </location>
</feature>
<dbReference type="Pfam" id="PF04773">
    <property type="entry name" value="FecR"/>
    <property type="match status" value="1"/>
</dbReference>
<evidence type="ECO:0000313" key="5">
    <source>
        <dbReference type="Proteomes" id="UP000578091"/>
    </source>
</evidence>
<keyword evidence="1" id="KW-0812">Transmembrane</keyword>
<dbReference type="Proteomes" id="UP000578091">
    <property type="component" value="Unassembled WGS sequence"/>
</dbReference>
<dbReference type="Gene3D" id="3.55.50.30">
    <property type="match status" value="1"/>
</dbReference>
<evidence type="ECO:0000259" key="2">
    <source>
        <dbReference type="Pfam" id="PF04773"/>
    </source>
</evidence>
<sequence>MSAGNDSAEIDGIAAGWAVRASEGALAERDRGELEAWLARDPRHRGAFVRAQAVWHDLDRVAAMAKGGGKEAAAPQRPARMRAFAIAASLLVAVLAGVGIGYDHYSGRHVAGVGQIVRLALDDGSIVVLNTDSEIRVRYGDSRRRIRLQRGEATFQVVSDPSRPFVVEAGDVAARAVGTEFAVRRLGDAVAVTVLEGVVEVERPGSKSLEQPRRALRNDQVVAARARPMVESALTAEEVSRRHSWREGYLTFDGERLEAAIAEMNRYSSIPIRIVDPELAAEHFVGVFRIGDTRAFARSAAATFDARVVEESGAIVLTRDSPPRRQ</sequence>
<proteinExistence type="predicted"/>
<gene>
    <name evidence="4" type="ORF">H0E84_19755</name>
</gene>
<dbReference type="PIRSF" id="PIRSF018266">
    <property type="entry name" value="FecR"/>
    <property type="match status" value="1"/>
</dbReference>
<evidence type="ECO:0000313" key="4">
    <source>
        <dbReference type="EMBL" id="NZA28614.1"/>
    </source>
</evidence>
<dbReference type="PANTHER" id="PTHR30273">
    <property type="entry name" value="PERIPLASMIC SIGNAL SENSOR AND SIGMA FACTOR ACTIVATOR FECR-RELATED"/>
    <property type="match status" value="1"/>
</dbReference>
<dbReference type="Gene3D" id="2.60.120.1440">
    <property type="match status" value="1"/>
</dbReference>
<dbReference type="AlphaFoldDB" id="A0A853JIQ2"/>
<dbReference type="Pfam" id="PF16220">
    <property type="entry name" value="DUF4880"/>
    <property type="match status" value="1"/>
</dbReference>
<comment type="caution">
    <text evidence="4">The sequence shown here is derived from an EMBL/GenBank/DDBJ whole genome shotgun (WGS) entry which is preliminary data.</text>
</comment>
<dbReference type="PANTHER" id="PTHR30273:SF2">
    <property type="entry name" value="PROTEIN FECR"/>
    <property type="match status" value="1"/>
</dbReference>
<feature type="transmembrane region" description="Helical" evidence="1">
    <location>
        <begin position="83"/>
        <end position="102"/>
    </location>
</feature>
<keyword evidence="5" id="KW-1185">Reference proteome</keyword>
<dbReference type="RefSeq" id="WP_180680373.1">
    <property type="nucleotide sequence ID" value="NZ_JACCKA010000094.1"/>
</dbReference>
<evidence type="ECO:0000259" key="3">
    <source>
        <dbReference type="Pfam" id="PF16220"/>
    </source>
</evidence>
<protein>
    <submittedName>
        <fullName evidence="4">FecR domain-containing protein</fullName>
    </submittedName>
</protein>
<keyword evidence="1" id="KW-1133">Transmembrane helix</keyword>
<dbReference type="InterPro" id="IPR012373">
    <property type="entry name" value="Ferrdict_sens_TM"/>
</dbReference>
<name>A0A853JIQ2_9GAMM</name>